<accession>A0AAV4XD51</accession>
<reference evidence="1 2" key="1">
    <citation type="submission" date="2021-06" db="EMBL/GenBank/DDBJ databases">
        <title>Caerostris extrusa draft genome.</title>
        <authorList>
            <person name="Kono N."/>
            <person name="Arakawa K."/>
        </authorList>
    </citation>
    <scope>NUCLEOTIDE SEQUENCE [LARGE SCALE GENOMIC DNA]</scope>
</reference>
<organism evidence="1 2">
    <name type="scientific">Caerostris extrusa</name>
    <name type="common">Bark spider</name>
    <name type="synonym">Caerostris bankana</name>
    <dbReference type="NCBI Taxonomy" id="172846"/>
    <lineage>
        <taxon>Eukaryota</taxon>
        <taxon>Metazoa</taxon>
        <taxon>Ecdysozoa</taxon>
        <taxon>Arthropoda</taxon>
        <taxon>Chelicerata</taxon>
        <taxon>Arachnida</taxon>
        <taxon>Araneae</taxon>
        <taxon>Araneomorphae</taxon>
        <taxon>Entelegynae</taxon>
        <taxon>Araneoidea</taxon>
        <taxon>Araneidae</taxon>
        <taxon>Caerostris</taxon>
    </lineage>
</organism>
<sequence>MVSKLLVPMEVNQFSSRTSRHVLSEPCPTEKKSSHEIFPIIQERIHALTRTTVLQALQQELAGPSFVGSRSCCHQAKIQIGKQASQRQVVLHGPALSKRLRSRFEILGKIELMKAEQSAFASYKHKAENQASDVMIL</sequence>
<dbReference type="EMBL" id="BPLR01000153">
    <property type="protein sequence ID" value="GIY92529.1"/>
    <property type="molecule type" value="Genomic_DNA"/>
</dbReference>
<keyword evidence="2" id="KW-1185">Reference proteome</keyword>
<protein>
    <submittedName>
        <fullName evidence="1">Uncharacterized protein</fullName>
    </submittedName>
</protein>
<proteinExistence type="predicted"/>
<comment type="caution">
    <text evidence="1">The sequence shown here is derived from an EMBL/GenBank/DDBJ whole genome shotgun (WGS) entry which is preliminary data.</text>
</comment>
<name>A0AAV4XD51_CAEEX</name>
<gene>
    <name evidence="1" type="ORF">CEXT_494891</name>
</gene>
<dbReference type="Proteomes" id="UP001054945">
    <property type="component" value="Unassembled WGS sequence"/>
</dbReference>
<evidence type="ECO:0000313" key="2">
    <source>
        <dbReference type="Proteomes" id="UP001054945"/>
    </source>
</evidence>
<evidence type="ECO:0000313" key="1">
    <source>
        <dbReference type="EMBL" id="GIY92529.1"/>
    </source>
</evidence>
<dbReference type="AlphaFoldDB" id="A0AAV4XD51"/>